<dbReference type="AlphaFoldDB" id="A0A8A1V522"/>
<feature type="region of interest" description="Disordered" evidence="8">
    <location>
        <begin position="416"/>
        <end position="477"/>
    </location>
</feature>
<dbReference type="Proteomes" id="UP000011074">
    <property type="component" value="Chromosome"/>
</dbReference>
<accession>A0A8A1V522</accession>
<keyword evidence="5 10" id="KW-0418">Kinase</keyword>
<evidence type="ECO:0000256" key="7">
    <source>
        <dbReference type="PROSITE-ProRule" id="PRU10141"/>
    </source>
</evidence>
<keyword evidence="3" id="KW-0808">Transferase</keyword>
<dbReference type="PANTHER" id="PTHR43289">
    <property type="entry name" value="MITOGEN-ACTIVATED PROTEIN KINASE KINASE KINASE 20-RELATED"/>
    <property type="match status" value="1"/>
</dbReference>
<dbReference type="InterPro" id="IPR008271">
    <property type="entry name" value="Ser/Thr_kinase_AS"/>
</dbReference>
<evidence type="ECO:0000313" key="10">
    <source>
        <dbReference type="EMBL" id="QST85894.1"/>
    </source>
</evidence>
<evidence type="ECO:0000313" key="11">
    <source>
        <dbReference type="Proteomes" id="UP000011074"/>
    </source>
</evidence>
<evidence type="ECO:0000256" key="3">
    <source>
        <dbReference type="ARBA" id="ARBA00022679"/>
    </source>
</evidence>
<dbReference type="Gene3D" id="3.30.200.20">
    <property type="entry name" value="Phosphorylase Kinase, domain 1"/>
    <property type="match status" value="1"/>
</dbReference>
<dbReference type="InterPro" id="IPR011009">
    <property type="entry name" value="Kinase-like_dom_sf"/>
</dbReference>
<feature type="compositionally biased region" description="Gly residues" evidence="8">
    <location>
        <begin position="416"/>
        <end position="427"/>
    </location>
</feature>
<dbReference type="EMBL" id="CP048261">
    <property type="protein sequence ID" value="QST85894.1"/>
    <property type="molecule type" value="Genomic_DNA"/>
</dbReference>
<dbReference type="Gene3D" id="3.40.1000.10">
    <property type="entry name" value="Mog1/PsbP, alpha/beta/alpha sandwich"/>
    <property type="match status" value="1"/>
</dbReference>
<dbReference type="SMART" id="SM00220">
    <property type="entry name" value="S_TKc"/>
    <property type="match status" value="1"/>
</dbReference>
<feature type="domain" description="Protein kinase" evidence="9">
    <location>
        <begin position="18"/>
        <end position="275"/>
    </location>
</feature>
<dbReference type="PROSITE" id="PS50011">
    <property type="entry name" value="PROTEIN_KINASE_DOM"/>
    <property type="match status" value="1"/>
</dbReference>
<evidence type="ECO:0000256" key="1">
    <source>
        <dbReference type="ARBA" id="ARBA00012513"/>
    </source>
</evidence>
<dbReference type="GO" id="GO:0005524">
    <property type="term" value="F:ATP binding"/>
    <property type="evidence" value="ECO:0007669"/>
    <property type="project" value="UniProtKB-UniRule"/>
</dbReference>
<name>A0A8A1V522_STRR1</name>
<evidence type="ECO:0000259" key="9">
    <source>
        <dbReference type="PROSITE" id="PS50011"/>
    </source>
</evidence>
<evidence type="ECO:0000256" key="2">
    <source>
        <dbReference type="ARBA" id="ARBA00022527"/>
    </source>
</evidence>
<dbReference type="SUPFAM" id="SSF55724">
    <property type="entry name" value="Mog1p/PsbP-like"/>
    <property type="match status" value="1"/>
</dbReference>
<feature type="compositionally biased region" description="Basic and acidic residues" evidence="8">
    <location>
        <begin position="324"/>
        <end position="337"/>
    </location>
</feature>
<dbReference type="Pfam" id="PF00069">
    <property type="entry name" value="Pkinase"/>
    <property type="match status" value="1"/>
</dbReference>
<gene>
    <name evidence="10" type="ORF">SRIM_013970</name>
</gene>
<dbReference type="GO" id="GO:0004674">
    <property type="term" value="F:protein serine/threonine kinase activity"/>
    <property type="evidence" value="ECO:0007669"/>
    <property type="project" value="UniProtKB-KW"/>
</dbReference>
<evidence type="ECO:0000256" key="6">
    <source>
        <dbReference type="ARBA" id="ARBA00022840"/>
    </source>
</evidence>
<dbReference type="PANTHER" id="PTHR43289:SF6">
    <property type="entry name" value="SERINE_THREONINE-PROTEIN KINASE NEKL-3"/>
    <property type="match status" value="1"/>
</dbReference>
<dbReference type="InterPro" id="IPR017441">
    <property type="entry name" value="Protein_kinase_ATP_BS"/>
</dbReference>
<keyword evidence="6 7" id="KW-0067">ATP-binding</keyword>
<dbReference type="InterPro" id="IPR016123">
    <property type="entry name" value="Mog1/PsbP_a/b/a-sand"/>
</dbReference>
<feature type="region of interest" description="Disordered" evidence="8">
    <location>
        <begin position="297"/>
        <end position="389"/>
    </location>
</feature>
<feature type="compositionally biased region" description="Low complexity" evidence="8">
    <location>
        <begin position="428"/>
        <end position="450"/>
    </location>
</feature>
<evidence type="ECO:0000256" key="5">
    <source>
        <dbReference type="ARBA" id="ARBA00022777"/>
    </source>
</evidence>
<dbReference type="InterPro" id="IPR000719">
    <property type="entry name" value="Prot_kinase_dom"/>
</dbReference>
<feature type="binding site" evidence="7">
    <location>
        <position position="47"/>
    </location>
    <ligand>
        <name>ATP</name>
        <dbReference type="ChEBI" id="CHEBI:30616"/>
    </ligand>
</feature>
<dbReference type="PROSITE" id="PS00107">
    <property type="entry name" value="PROTEIN_KINASE_ATP"/>
    <property type="match status" value="1"/>
</dbReference>
<reference evidence="10" key="3">
    <citation type="journal article" date="2021" name="bioRxiv">
        <title>Bilateral symmetry of linear streptomycete chromosomes.</title>
        <authorList>
            <person name="Algora-Gallardo L."/>
            <person name="Schniete J.K."/>
            <person name="Mark D.R."/>
            <person name="Hunter I.S."/>
            <person name="Herron P.R."/>
        </authorList>
    </citation>
    <scope>NUCLEOTIDE SEQUENCE</scope>
    <source>
        <strain evidence="10">ATCC 10970</strain>
    </source>
</reference>
<dbReference type="Gene3D" id="1.10.510.10">
    <property type="entry name" value="Transferase(Phosphotransferase) domain 1"/>
    <property type="match status" value="1"/>
</dbReference>
<dbReference type="PROSITE" id="PS00108">
    <property type="entry name" value="PROTEIN_KINASE_ST"/>
    <property type="match status" value="1"/>
</dbReference>
<dbReference type="SUPFAM" id="SSF56112">
    <property type="entry name" value="Protein kinase-like (PK-like)"/>
    <property type="match status" value="1"/>
</dbReference>
<evidence type="ECO:0000256" key="4">
    <source>
        <dbReference type="ARBA" id="ARBA00022741"/>
    </source>
</evidence>
<protein>
    <recommendedName>
        <fullName evidence="1">non-specific serine/threonine protein kinase</fullName>
        <ecNumber evidence="1">2.7.11.1</ecNumber>
    </recommendedName>
</protein>
<reference evidence="10" key="2">
    <citation type="submission" date="2020-01" db="EMBL/GenBank/DDBJ databases">
        <authorList>
            <person name="Algora L."/>
            <person name="Schniete J.K."/>
            <person name="MacFadyen A."/>
            <person name="Hoskisson P.A."/>
            <person name="Hunter I.S."/>
            <person name="Herron P.R."/>
        </authorList>
    </citation>
    <scope>NUCLEOTIDE SEQUENCE</scope>
    <source>
        <strain evidence="10">ATCC 10970</strain>
    </source>
</reference>
<dbReference type="EC" id="2.7.11.1" evidence="1"/>
<reference evidence="10" key="1">
    <citation type="submission" date="2012-12" db="EMBL/GenBank/DDBJ databases">
        <authorList>
            <person name="Pethick F.E."/>
            <person name="MacFadyen A.C."/>
            <person name="Tang Z."/>
            <person name="Sangal V."/>
            <person name="Tze-Tze L."/>
            <person name="Chu J."/>
            <person name="Guo M."/>
            <person name="Kirby R."/>
            <person name="Hoskisson P.A."/>
            <person name="Herron P.R."/>
            <person name="Hunter I.S."/>
        </authorList>
    </citation>
    <scope>NUCLEOTIDE SEQUENCE</scope>
    <source>
        <strain evidence="10">ATCC 10970</strain>
    </source>
</reference>
<organism evidence="10 11">
    <name type="scientific">Streptomyces rimosus subsp. rimosus (strain ATCC 10970 / DSM 40260 / JCM 4667 / NRRL 2234)</name>
    <dbReference type="NCBI Taxonomy" id="1265868"/>
    <lineage>
        <taxon>Bacteria</taxon>
        <taxon>Bacillati</taxon>
        <taxon>Actinomycetota</taxon>
        <taxon>Actinomycetes</taxon>
        <taxon>Kitasatosporales</taxon>
        <taxon>Streptomycetaceae</taxon>
        <taxon>Streptomyces</taxon>
    </lineage>
</organism>
<keyword evidence="2" id="KW-0723">Serine/threonine-protein kinase</keyword>
<feature type="compositionally biased region" description="Low complexity" evidence="8">
    <location>
        <begin position="353"/>
        <end position="362"/>
    </location>
</feature>
<evidence type="ECO:0000256" key="8">
    <source>
        <dbReference type="SAM" id="MobiDB-lite"/>
    </source>
</evidence>
<keyword evidence="4 7" id="KW-0547">Nucleotide-binding</keyword>
<proteinExistence type="predicted"/>
<sequence length="587" mass="61977">MVGNTSEAGPGRLAAGRYRLLELIGRGGMGRVWRARDEILDRWVAVKEIRIDERVGEESVVQRERSLREARATARIDHPNVVRVHDVAEEGDRLWIVMQLVQARSLEQILAQDGPLTPEAAARVGTGLARALREVHAVGVLHRDVKPGNVLIDDRGAVVLTDFGIAAMQDATALTMAGMLIGSPDYMAPERVAGEEQGPPSDLWSLGATLCAAVAGQSPFTRATTLATLHAVLHEEPAIPPAAGPLREVLVALFNKAPEARPTLAEVEARLEPLVRQAAAAAPTAAMSAAAAVDVRTPTVADPAPDRSEAGERVRGEPAGAVRPEAEAVRPEAKVPLEAEVSPNAEEPPEAEVPPAEMPSESGTPPETVPVKTPSAPPPPPPSRPRRKGHALLAAGGVAVSAAAVVVVVVLAQGADSGGTGGAGAGSGRPTTAGASTAPTTGGPAATAGSRRTENGFSWIPPAGWNRTEESSSHVTYSTKDGSTLVSARQDPSSGGDLLTVWRQYEAQQHDVPGYRRTRLERTTFQGHPAVVWEFAYLRDGRPAHGRQLGFRTGYRTYQVNLWYLDSAGAAALRAYDRVKESFRASP</sequence>
<dbReference type="CDD" id="cd14014">
    <property type="entry name" value="STKc_PknB_like"/>
    <property type="match status" value="1"/>
</dbReference>
<feature type="compositionally biased region" description="Basic and acidic residues" evidence="8">
    <location>
        <begin position="304"/>
        <end position="316"/>
    </location>
</feature>